<dbReference type="PANTHER" id="PTHR39453">
    <property type="entry name" value="PHOSPHATE PROPANOYLTRANSFERASE"/>
    <property type="match status" value="1"/>
</dbReference>
<keyword evidence="8 10" id="KW-0012">Acyltransferase</keyword>
<sequence>MKQFIESVVDSIVQSGLVEVEVSARHVHLTQEDVELLFGKGAVLHPKRPLSQPGQFLSEERVTLIGPKGKKERVAVLGPVRKATQVELSISDCVALGIKAPVRESGDLRDAGPVVIEGPKGTLDASSAVIVARAHVHVPPQVAAKLDLQDKERVSVQIMTERPVTFDNVVIRVSDQFRYKMHIDFDEANAAQVSGFTLGKILKQ</sequence>
<reference evidence="11 12" key="1">
    <citation type="submission" date="2021-10" db="EMBL/GenBank/DDBJ databases">
        <title>Anaerobic single-cell dispensing facilitates the cultivation of human gut bacteria.</title>
        <authorList>
            <person name="Afrizal A."/>
        </authorList>
    </citation>
    <scope>NUCLEOTIDE SEQUENCE [LARGE SCALE GENOMIC DNA]</scope>
    <source>
        <strain evidence="11 12">CLA-AA-H276</strain>
    </source>
</reference>
<dbReference type="EC" id="2.3.1.222" evidence="3 10"/>
<evidence type="ECO:0000256" key="3">
    <source>
        <dbReference type="ARBA" id="ARBA00012206"/>
    </source>
</evidence>
<comment type="function">
    <text evidence="10">Involved in 1,2-propanediol (1,2-PD) degradation by catalyzing the conversion of propanoyl-CoA to propanoyl-phosphate.</text>
</comment>
<organism evidence="11 12">
    <name type="scientific">Hominiventricola filiformis</name>
    <dbReference type="NCBI Taxonomy" id="2885352"/>
    <lineage>
        <taxon>Bacteria</taxon>
        <taxon>Bacillati</taxon>
        <taxon>Bacillota</taxon>
        <taxon>Clostridia</taxon>
        <taxon>Lachnospirales</taxon>
        <taxon>Lachnospiraceae</taxon>
        <taxon>Hominiventricola</taxon>
    </lineage>
</organism>
<dbReference type="Proteomes" id="UP001198220">
    <property type="component" value="Unassembled WGS sequence"/>
</dbReference>
<keyword evidence="6" id="KW-0479">Metal-binding</keyword>
<protein>
    <recommendedName>
        <fullName evidence="4 10">Phosphate propanoyltransferase</fullName>
        <ecNumber evidence="3 10">2.3.1.222</ecNumber>
    </recommendedName>
</protein>
<evidence type="ECO:0000313" key="11">
    <source>
        <dbReference type="EMBL" id="MCC2127483.1"/>
    </source>
</evidence>
<gene>
    <name evidence="11" type="primary">pduL</name>
    <name evidence="11" type="ORF">LKD36_15105</name>
</gene>
<dbReference type="AlphaFoldDB" id="A0AAE3AAM9"/>
<evidence type="ECO:0000256" key="6">
    <source>
        <dbReference type="ARBA" id="ARBA00022723"/>
    </source>
</evidence>
<keyword evidence="5 10" id="KW-0808">Transferase</keyword>
<dbReference type="PANTHER" id="PTHR39453:SF1">
    <property type="entry name" value="PHOSPHATE PROPANOYLTRANSFERASE"/>
    <property type="match status" value="1"/>
</dbReference>
<dbReference type="GO" id="GO:0016747">
    <property type="term" value="F:acyltransferase activity, transferring groups other than amino-acyl groups"/>
    <property type="evidence" value="ECO:0007669"/>
    <property type="project" value="InterPro"/>
</dbReference>
<evidence type="ECO:0000256" key="4">
    <source>
        <dbReference type="ARBA" id="ARBA00020837"/>
    </source>
</evidence>
<dbReference type="Pfam" id="PF06130">
    <property type="entry name" value="PTAC"/>
    <property type="match status" value="1"/>
</dbReference>
<keyword evidence="7" id="KW-0862">Zinc</keyword>
<evidence type="ECO:0000256" key="8">
    <source>
        <dbReference type="ARBA" id="ARBA00023315"/>
    </source>
</evidence>
<evidence type="ECO:0000256" key="9">
    <source>
        <dbReference type="ARBA" id="ARBA00047589"/>
    </source>
</evidence>
<evidence type="ECO:0000256" key="5">
    <source>
        <dbReference type="ARBA" id="ARBA00022679"/>
    </source>
</evidence>
<proteinExistence type="inferred from homology"/>
<comment type="cofactor">
    <cofactor evidence="1">
        <name>Zn(2+)</name>
        <dbReference type="ChEBI" id="CHEBI:29105"/>
    </cofactor>
</comment>
<dbReference type="PIRSF" id="PIRSF010130">
    <property type="entry name" value="PduL"/>
    <property type="match status" value="1"/>
</dbReference>
<dbReference type="GO" id="GO:0046872">
    <property type="term" value="F:metal ion binding"/>
    <property type="evidence" value="ECO:0007669"/>
    <property type="project" value="UniProtKB-KW"/>
</dbReference>
<comment type="pathway">
    <text evidence="10">Polyol metabolism; 1,2-propanediol degradation.</text>
</comment>
<comment type="caution">
    <text evidence="11">The sequence shown here is derived from an EMBL/GenBank/DDBJ whole genome shotgun (WGS) entry which is preliminary data.</text>
</comment>
<evidence type="ECO:0000313" key="12">
    <source>
        <dbReference type="Proteomes" id="UP001198220"/>
    </source>
</evidence>
<dbReference type="NCBIfam" id="NF011652">
    <property type="entry name" value="PRK15070.1"/>
    <property type="match status" value="1"/>
</dbReference>
<dbReference type="RefSeq" id="WP_308460119.1">
    <property type="nucleotide sequence ID" value="NZ_JAJEPS010000022.1"/>
</dbReference>
<evidence type="ECO:0000256" key="1">
    <source>
        <dbReference type="ARBA" id="ARBA00001947"/>
    </source>
</evidence>
<dbReference type="EMBL" id="JAJEPS010000022">
    <property type="protein sequence ID" value="MCC2127483.1"/>
    <property type="molecule type" value="Genomic_DNA"/>
</dbReference>
<evidence type="ECO:0000256" key="10">
    <source>
        <dbReference type="PIRNR" id="PIRNR010130"/>
    </source>
</evidence>
<keyword evidence="12" id="KW-1185">Reference proteome</keyword>
<dbReference type="InterPro" id="IPR008300">
    <property type="entry name" value="PTAC"/>
</dbReference>
<evidence type="ECO:0000256" key="7">
    <source>
        <dbReference type="ARBA" id="ARBA00022833"/>
    </source>
</evidence>
<comment type="similarity">
    <text evidence="2 10">Belongs to the PduL family.</text>
</comment>
<comment type="catalytic activity">
    <reaction evidence="9 10">
        <text>propanoyl-CoA + phosphate = propanoyl phosphate + CoA</text>
        <dbReference type="Rhea" id="RHEA:28046"/>
        <dbReference type="ChEBI" id="CHEBI:43474"/>
        <dbReference type="ChEBI" id="CHEBI:57287"/>
        <dbReference type="ChEBI" id="CHEBI:57392"/>
        <dbReference type="ChEBI" id="CHEBI:58933"/>
        <dbReference type="EC" id="2.3.1.222"/>
    </reaction>
</comment>
<name>A0AAE3AAM9_9FIRM</name>
<evidence type="ECO:0000256" key="2">
    <source>
        <dbReference type="ARBA" id="ARBA00007342"/>
    </source>
</evidence>
<accession>A0AAE3AAM9</accession>